<name>A0A5K3F8J7_MESCO</name>
<protein>
    <submittedName>
        <fullName evidence="1">ABC transporter ATP-binding protein</fullName>
    </submittedName>
</protein>
<reference evidence="1" key="1">
    <citation type="submission" date="2019-11" db="UniProtKB">
        <authorList>
            <consortium name="WormBaseParasite"/>
        </authorList>
    </citation>
    <scope>IDENTIFICATION</scope>
</reference>
<proteinExistence type="predicted"/>
<dbReference type="AlphaFoldDB" id="A0A5K3F8J7"/>
<accession>A0A5K3F8J7</accession>
<organism evidence="1">
    <name type="scientific">Mesocestoides corti</name>
    <name type="common">Flatworm</name>
    <dbReference type="NCBI Taxonomy" id="53468"/>
    <lineage>
        <taxon>Eukaryota</taxon>
        <taxon>Metazoa</taxon>
        <taxon>Spiralia</taxon>
        <taxon>Lophotrochozoa</taxon>
        <taxon>Platyhelminthes</taxon>
        <taxon>Cestoda</taxon>
        <taxon>Eucestoda</taxon>
        <taxon>Cyclophyllidea</taxon>
        <taxon>Mesocestoididae</taxon>
        <taxon>Mesocestoides</taxon>
    </lineage>
</organism>
<evidence type="ECO:0000313" key="1">
    <source>
        <dbReference type="WBParaSite" id="MCU_006352-RA"/>
    </source>
</evidence>
<dbReference type="WBParaSite" id="MCU_006352-RA">
    <property type="protein sequence ID" value="MCU_006352-RA"/>
    <property type="gene ID" value="MCU_006352"/>
</dbReference>
<sequence length="58" mass="6382">NKIVSDIVLAEAQNEAGQAEALRERDGLDEGLDTRTMTWLSKPKRITVVLIIAQPGHI</sequence>